<dbReference type="Proteomes" id="UP000639772">
    <property type="component" value="Unassembled WGS sequence"/>
</dbReference>
<reference evidence="3 4" key="1">
    <citation type="journal article" date="2020" name="Nat. Food">
        <title>A phased Vanilla planifolia genome enables genetic improvement of flavour and production.</title>
        <authorList>
            <person name="Hasing T."/>
            <person name="Tang H."/>
            <person name="Brym M."/>
            <person name="Khazi F."/>
            <person name="Huang T."/>
            <person name="Chambers A.H."/>
        </authorList>
    </citation>
    <scope>NUCLEOTIDE SEQUENCE [LARGE SCALE GENOMIC DNA]</scope>
    <source>
        <tissue evidence="3">Leaf</tissue>
    </source>
</reference>
<dbReference type="EMBL" id="JADCNM010000014">
    <property type="protein sequence ID" value="KAG0453573.1"/>
    <property type="molecule type" value="Genomic_DNA"/>
</dbReference>
<feature type="region of interest" description="Disordered" evidence="1">
    <location>
        <begin position="197"/>
        <end position="217"/>
    </location>
</feature>
<organism evidence="3 4">
    <name type="scientific">Vanilla planifolia</name>
    <name type="common">Vanilla</name>
    <dbReference type="NCBI Taxonomy" id="51239"/>
    <lineage>
        <taxon>Eukaryota</taxon>
        <taxon>Viridiplantae</taxon>
        <taxon>Streptophyta</taxon>
        <taxon>Embryophyta</taxon>
        <taxon>Tracheophyta</taxon>
        <taxon>Spermatophyta</taxon>
        <taxon>Magnoliopsida</taxon>
        <taxon>Liliopsida</taxon>
        <taxon>Asparagales</taxon>
        <taxon>Orchidaceae</taxon>
        <taxon>Vanilloideae</taxon>
        <taxon>Vanilleae</taxon>
        <taxon>Vanilla</taxon>
    </lineage>
</organism>
<sequence>MDVSDQLQCVGKLEIVKPKPVGFLCGTLPVPTDCSFPASHSAIVPTPHIIAAPRYQMLPAETDLNALPELANFPEKVIPDAYKNSKGLQRDSTAPSQGLFKKCEALAVSGLTEYGDEIDVIAPTDILKQIFKIPYSKSQLSIAVQRIGDTLILNAGPNVEEEEKLLRRQSNQSSCPDPSIFLNFAMHSVRAEACDCPPAHKPSTQQQESSHGLPGNYGLMEDVYASSTYSHLQESQFLDHNSSGVRNPSHSNKDKYFLHNKMSKQKNTRTDSVKSTSQTGAKPRSPILESEKRRRPGHNDFLRVLFWKFHNFRMLLGSDILLFSNDKYVAVSLHLWDRSRQVTPLTWLEAWLDNVMASVPELAICYHQNGVVQGYELVKTDEIFLLKGVSKDGTPAFHPQVVQQNGLSVLRFLQENCKHDPGAYWLYRSAGEDVIQLFDLSVLPKNHPDDDDNKSPSSILSLMQKGRRDTLFSLGTLLYRIAHRLSLSKAPSNRIKCARFFKKCLDFLHEKDHMVIRAYAHEQFARLILKSYDELELATDTYLLEPEGRVTNLEDEYSEFSFSMFGATGQGQGHHTQITEEAAVKDGDIIPSASSDESVKINLEANSYPQNVSLQALQEARESRHGVLDMCHIVNNSPILVKSVADPISSKLAAVHHVTQAIKSLRWKRQLQNAQGMDPSNRFNERSLTKINLSLCTCGDLNCIEICDIREWLPKAKMDQKMWNLVLLLGESYLVLGEAYKDDEQLHRALKVVELACLVYGSMPQHLDDARYISSLGNGESYQLKVKEGDGIPKPFIDREEDLNFKLFREGFLSDRLFPIYLFWPKAWALVGDVYVEYQRKKGNKAQEQEFDRRSGSDLRVSNEVVREVKRLKKKLGQSKQNCSSCSLINCSCQSDRASSGNSASSSCSGNATPSYRRKHNRKLHSRTSVLLDGNTNGSCISYRSDHLDSSENEHCESSKEDNKHEVSTKPSDECSTVVNNLKASNSFEKDSKHTQAVCHGSRITNISKVVDGGIFRFLEGPKSDDLEFNLKTAMYCYDEARKAMNGFPVDSAEFSSILKRKGWVSNELGRYRLSKKDLASAEIAFDDAILAFKEISDHTNIILINCNLGHGRRSLAEELVSQLDELRGHGILQNACEQAIKTAKAEYLQSLNYYVAAKMELDSMGSSEDNSLHNEVHTQLAHTYLRLGMLLANECILDDVPASNQGKVYSNVRSKDELKSTMSAGDAFREALFIYESLGLLRKQEAAFSHFQLASFHKGYCLKVLDLEKKHMWPSKGDNKHLKAKWYASLADKHWKKAIDFYGPSTHPVMYINILLEQAALSSDLSKAFHSIAMLEASLLHLLDGRHVVQMGEDCELDKDSTIKSKFWNQLQSLLKTMVSSSLSGVSNRAGASCTSSPAARCWDACKVKDMYLMSLKSTSFSQLHAMYKLWLS</sequence>
<comment type="caution">
    <text evidence="3">The sequence shown here is derived from an EMBL/GenBank/DDBJ whole genome shotgun (WGS) entry which is preliminary data.</text>
</comment>
<feature type="compositionally biased region" description="Low complexity" evidence="1">
    <location>
        <begin position="899"/>
        <end position="912"/>
    </location>
</feature>
<dbReference type="PANTHER" id="PTHR15000:SF1">
    <property type="entry name" value="ERYTHROID DIFFERENTIATION-RELATED FACTOR 1"/>
    <property type="match status" value="1"/>
</dbReference>
<accession>A0A835PLL1</accession>
<dbReference type="PANTHER" id="PTHR15000">
    <property type="entry name" value="ERYTHROID DIFFERENTIATION-RELATED FACTOR 1"/>
    <property type="match status" value="1"/>
</dbReference>
<feature type="region of interest" description="Disordered" evidence="1">
    <location>
        <begin position="899"/>
        <end position="928"/>
    </location>
</feature>
<feature type="domain" description="EDRF1 N-terminal" evidence="2">
    <location>
        <begin position="113"/>
        <end position="154"/>
    </location>
</feature>
<gene>
    <name evidence="3" type="ORF">HPP92_024877</name>
</gene>
<evidence type="ECO:0000313" key="4">
    <source>
        <dbReference type="Proteomes" id="UP000639772"/>
    </source>
</evidence>
<dbReference type="GO" id="GO:0045893">
    <property type="term" value="P:positive regulation of DNA-templated transcription"/>
    <property type="evidence" value="ECO:0007669"/>
    <property type="project" value="TreeGrafter"/>
</dbReference>
<dbReference type="Pfam" id="PF23788">
    <property type="entry name" value="EDRF1_N"/>
    <property type="match status" value="2"/>
</dbReference>
<dbReference type="InterPro" id="IPR056582">
    <property type="entry name" value="EDRF1_N"/>
</dbReference>
<evidence type="ECO:0000259" key="2">
    <source>
        <dbReference type="Pfam" id="PF23788"/>
    </source>
</evidence>
<name>A0A835PLL1_VANPL</name>
<protein>
    <recommendedName>
        <fullName evidence="2">EDRF1 N-terminal domain-containing protein</fullName>
    </recommendedName>
</protein>
<dbReference type="OrthoDB" id="419432at2759"/>
<feature type="compositionally biased region" description="Basic residues" evidence="1">
    <location>
        <begin position="916"/>
        <end position="926"/>
    </location>
</feature>
<feature type="domain" description="EDRF1 N-terminal" evidence="2">
    <location>
        <begin position="265"/>
        <end position="528"/>
    </location>
</feature>
<feature type="region of interest" description="Disordered" evidence="1">
    <location>
        <begin position="260"/>
        <end position="293"/>
    </location>
</feature>
<evidence type="ECO:0000313" key="3">
    <source>
        <dbReference type="EMBL" id="KAG0453573.1"/>
    </source>
</evidence>
<feature type="region of interest" description="Disordered" evidence="1">
    <location>
        <begin position="951"/>
        <end position="972"/>
    </location>
</feature>
<evidence type="ECO:0000256" key="1">
    <source>
        <dbReference type="SAM" id="MobiDB-lite"/>
    </source>
</evidence>
<proteinExistence type="predicted"/>